<protein>
    <submittedName>
        <fullName evidence="1">Uncharacterized protein</fullName>
    </submittedName>
</protein>
<dbReference type="AlphaFoldDB" id="A0A1F5EDP9"/>
<sequence length="141" mass="15283">MATSDTSGEFPVDTPVEAEIVWGKNDRGEGVVWTHSTGMIVFPSHTGRGAPPCATRALVRDCQPQVGDREKCIVVRRTGSNTGFAYPVGLVVKTDEYEIVFQVIGEDNVSQVIVIPNWGSATVKARRDDDGAIVITVKRPK</sequence>
<accession>A0A1F5EDP9</accession>
<proteinExistence type="predicted"/>
<comment type="caution">
    <text evidence="1">The sequence shown here is derived from an EMBL/GenBank/DDBJ whole genome shotgun (WGS) entry which is preliminary data.</text>
</comment>
<dbReference type="EMBL" id="MEZY01000010">
    <property type="protein sequence ID" value="OGD65518.1"/>
    <property type="molecule type" value="Genomic_DNA"/>
</dbReference>
<gene>
    <name evidence="1" type="ORF">A2215_02585</name>
</gene>
<evidence type="ECO:0000313" key="2">
    <source>
        <dbReference type="Proteomes" id="UP000178583"/>
    </source>
</evidence>
<reference evidence="1 2" key="1">
    <citation type="journal article" date="2016" name="Nat. Commun.">
        <title>Thousands of microbial genomes shed light on interconnected biogeochemical processes in an aquifer system.</title>
        <authorList>
            <person name="Anantharaman K."/>
            <person name="Brown C.T."/>
            <person name="Hug L.A."/>
            <person name="Sharon I."/>
            <person name="Castelle C.J."/>
            <person name="Probst A.J."/>
            <person name="Thomas B.C."/>
            <person name="Singh A."/>
            <person name="Wilkins M.J."/>
            <person name="Karaoz U."/>
            <person name="Brodie E.L."/>
            <person name="Williams K.H."/>
            <person name="Hubbard S.S."/>
            <person name="Banfield J.F."/>
        </authorList>
    </citation>
    <scope>NUCLEOTIDE SEQUENCE [LARGE SCALE GENOMIC DNA]</scope>
</reference>
<organism evidence="1 2">
    <name type="scientific">Candidatus Berkelbacteria bacterium RIFOXYA2_FULL_43_10</name>
    <dbReference type="NCBI Taxonomy" id="1797472"/>
    <lineage>
        <taxon>Bacteria</taxon>
        <taxon>Candidatus Berkelbacteria</taxon>
    </lineage>
</organism>
<dbReference type="Proteomes" id="UP000178583">
    <property type="component" value="Unassembled WGS sequence"/>
</dbReference>
<name>A0A1F5EDP9_9BACT</name>
<evidence type="ECO:0000313" key="1">
    <source>
        <dbReference type="EMBL" id="OGD65518.1"/>
    </source>
</evidence>